<sequence>MPHFEPHIKKYLDEVLKVCEEIETRMKKSNRKFNPWAFVQKWSNHTAHPQAILDALIAINSYFYKIKNPWPYGNRIIKIRSGNYYEAEHVKESEQFKEIVSCDPQLNNLVSGLLKDASKCLFSNIKSVDGPNP</sequence>
<accession>A0A6M3J5D7</accession>
<dbReference type="EMBL" id="MT141518">
    <property type="protein sequence ID" value="QJA64371.1"/>
    <property type="molecule type" value="Genomic_DNA"/>
</dbReference>
<proteinExistence type="predicted"/>
<gene>
    <name evidence="1" type="ORF">MM415B00505_0035</name>
</gene>
<organism evidence="1">
    <name type="scientific">viral metagenome</name>
    <dbReference type="NCBI Taxonomy" id="1070528"/>
    <lineage>
        <taxon>unclassified sequences</taxon>
        <taxon>metagenomes</taxon>
        <taxon>organismal metagenomes</taxon>
    </lineage>
</organism>
<dbReference type="AlphaFoldDB" id="A0A6M3J5D7"/>
<name>A0A6M3J5D7_9ZZZZ</name>
<reference evidence="1" key="1">
    <citation type="submission" date="2020-03" db="EMBL/GenBank/DDBJ databases">
        <title>The deep terrestrial virosphere.</title>
        <authorList>
            <person name="Holmfeldt K."/>
            <person name="Nilsson E."/>
            <person name="Simone D."/>
            <person name="Lopez-Fernandez M."/>
            <person name="Wu X."/>
            <person name="de Brujin I."/>
            <person name="Lundin D."/>
            <person name="Andersson A."/>
            <person name="Bertilsson S."/>
            <person name="Dopson M."/>
        </authorList>
    </citation>
    <scope>NUCLEOTIDE SEQUENCE</scope>
    <source>
        <strain evidence="1">MM415B00505</strain>
    </source>
</reference>
<evidence type="ECO:0000313" key="1">
    <source>
        <dbReference type="EMBL" id="QJA64371.1"/>
    </source>
</evidence>
<protein>
    <submittedName>
        <fullName evidence="1">Uncharacterized protein</fullName>
    </submittedName>
</protein>